<dbReference type="eggNOG" id="ENOG5032ZNT">
    <property type="taxonomic scope" value="Bacteria"/>
</dbReference>
<gene>
    <name evidence="4" type="ORF">Cri9333_0092</name>
</gene>
<protein>
    <submittedName>
        <fullName evidence="4">Uncharacterized protein</fullName>
    </submittedName>
</protein>
<dbReference type="AlphaFoldDB" id="K9VUF1"/>
<keyword evidence="3" id="KW-0812">Transmembrane</keyword>
<keyword evidence="3" id="KW-0472">Membrane</keyword>
<feature type="region of interest" description="Disordered" evidence="2">
    <location>
        <begin position="1"/>
        <end position="20"/>
    </location>
</feature>
<dbReference type="Proteomes" id="UP000010472">
    <property type="component" value="Chromosome"/>
</dbReference>
<keyword evidence="5" id="KW-1185">Reference proteome</keyword>
<accession>K9VUF1</accession>
<dbReference type="OrthoDB" id="425114at2"/>
<evidence type="ECO:0000256" key="2">
    <source>
        <dbReference type="SAM" id="MobiDB-lite"/>
    </source>
</evidence>
<dbReference type="RefSeq" id="WP_015201236.1">
    <property type="nucleotide sequence ID" value="NC_019753.1"/>
</dbReference>
<evidence type="ECO:0000256" key="3">
    <source>
        <dbReference type="SAM" id="Phobius"/>
    </source>
</evidence>
<sequence length="183" mass="20263">MHNNTPPGNSRQTTNNPYRPSVPISVYRELAAELQATQTMLDSLNAQNQQLVQQNQLLRQQVEKAVHSAIYMQQVVASLKPVRFGEASSTYPEEYRELNQASHSLAVRRQGQTAAITPLNAPAALAFSEKLYTEQQEPRNRRPAPPESTSEVSGLWLAVAIVAIVLTAFGTGFLIVRPLLNSR</sequence>
<dbReference type="EMBL" id="CP003620">
    <property type="protein sequence ID" value="AFZ11092.1"/>
    <property type="molecule type" value="Genomic_DNA"/>
</dbReference>
<name>K9VUF1_9CYAN</name>
<organism evidence="4 5">
    <name type="scientific">Crinalium epipsammum PCC 9333</name>
    <dbReference type="NCBI Taxonomy" id="1173022"/>
    <lineage>
        <taxon>Bacteria</taxon>
        <taxon>Bacillati</taxon>
        <taxon>Cyanobacteriota</taxon>
        <taxon>Cyanophyceae</taxon>
        <taxon>Gomontiellales</taxon>
        <taxon>Gomontiellaceae</taxon>
        <taxon>Crinalium</taxon>
    </lineage>
</organism>
<evidence type="ECO:0000256" key="1">
    <source>
        <dbReference type="SAM" id="Coils"/>
    </source>
</evidence>
<feature type="compositionally biased region" description="Polar residues" evidence="2">
    <location>
        <begin position="1"/>
        <end position="18"/>
    </location>
</feature>
<dbReference type="HOGENOM" id="CLU_107037_0_0_3"/>
<keyword evidence="3" id="KW-1133">Transmembrane helix</keyword>
<reference evidence="4 5" key="1">
    <citation type="submission" date="2012-06" db="EMBL/GenBank/DDBJ databases">
        <title>Finished chromosome of genome of Crinalium epipsammum PCC 9333.</title>
        <authorList>
            <consortium name="US DOE Joint Genome Institute"/>
            <person name="Gugger M."/>
            <person name="Coursin T."/>
            <person name="Rippka R."/>
            <person name="Tandeau De Marsac N."/>
            <person name="Huntemann M."/>
            <person name="Wei C.-L."/>
            <person name="Han J."/>
            <person name="Detter J.C."/>
            <person name="Han C."/>
            <person name="Tapia R."/>
            <person name="Davenport K."/>
            <person name="Daligault H."/>
            <person name="Erkkila T."/>
            <person name="Gu W."/>
            <person name="Munk A.C.C."/>
            <person name="Teshima H."/>
            <person name="Xu Y."/>
            <person name="Chain P."/>
            <person name="Chen A."/>
            <person name="Krypides N."/>
            <person name="Mavromatis K."/>
            <person name="Markowitz V."/>
            <person name="Szeto E."/>
            <person name="Ivanova N."/>
            <person name="Mikhailova N."/>
            <person name="Ovchinnikova G."/>
            <person name="Pagani I."/>
            <person name="Pati A."/>
            <person name="Goodwin L."/>
            <person name="Peters L."/>
            <person name="Pitluck S."/>
            <person name="Woyke T."/>
            <person name="Kerfeld C."/>
        </authorList>
    </citation>
    <scope>NUCLEOTIDE SEQUENCE [LARGE SCALE GENOMIC DNA]</scope>
    <source>
        <strain evidence="4 5">PCC 9333</strain>
    </source>
</reference>
<feature type="coiled-coil region" evidence="1">
    <location>
        <begin position="27"/>
        <end position="68"/>
    </location>
</feature>
<feature type="transmembrane region" description="Helical" evidence="3">
    <location>
        <begin position="155"/>
        <end position="176"/>
    </location>
</feature>
<evidence type="ECO:0000313" key="5">
    <source>
        <dbReference type="Proteomes" id="UP000010472"/>
    </source>
</evidence>
<proteinExistence type="predicted"/>
<dbReference type="KEGG" id="cep:Cri9333_0092"/>
<dbReference type="PATRIC" id="fig|1173022.3.peg.100"/>
<keyword evidence="1" id="KW-0175">Coiled coil</keyword>
<evidence type="ECO:0000313" key="4">
    <source>
        <dbReference type="EMBL" id="AFZ11092.1"/>
    </source>
</evidence>